<dbReference type="AlphaFoldDB" id="A0A6P8ASU8"/>
<feature type="transmembrane region" description="Helical" evidence="6">
    <location>
        <begin position="234"/>
        <end position="251"/>
    </location>
</feature>
<dbReference type="Proteomes" id="UP000515153">
    <property type="component" value="Unplaced"/>
</dbReference>
<evidence type="ECO:0000256" key="3">
    <source>
        <dbReference type="ARBA" id="ARBA00022692"/>
    </source>
</evidence>
<dbReference type="Gene3D" id="1.20.1740.10">
    <property type="entry name" value="Amino acid/polyamine transporter I"/>
    <property type="match status" value="1"/>
</dbReference>
<evidence type="ECO:0000313" key="8">
    <source>
        <dbReference type="RefSeq" id="XP_030977981.1"/>
    </source>
</evidence>
<dbReference type="GeneID" id="41964070"/>
<dbReference type="Pfam" id="PF13520">
    <property type="entry name" value="AA_permease_2"/>
    <property type="match status" value="1"/>
</dbReference>
<evidence type="ECO:0000256" key="5">
    <source>
        <dbReference type="ARBA" id="ARBA00023136"/>
    </source>
</evidence>
<evidence type="ECO:0000256" key="4">
    <source>
        <dbReference type="ARBA" id="ARBA00022989"/>
    </source>
</evidence>
<reference evidence="8" key="1">
    <citation type="journal article" date="2019" name="Mol. Biol. Evol.">
        <title>Blast fungal genomes show frequent chromosomal changes, gene gains and losses, and effector gene turnover.</title>
        <authorList>
            <person name="Gomez Luciano L.B."/>
            <person name="Jason Tsai I."/>
            <person name="Chuma I."/>
            <person name="Tosa Y."/>
            <person name="Chen Y.H."/>
            <person name="Li J.Y."/>
            <person name="Li M.Y."/>
            <person name="Jade Lu M.Y."/>
            <person name="Nakayashiki H."/>
            <person name="Li W.H."/>
        </authorList>
    </citation>
    <scope>NUCLEOTIDE SEQUENCE</scope>
    <source>
        <strain evidence="8">NI907</strain>
    </source>
</reference>
<evidence type="ECO:0000256" key="1">
    <source>
        <dbReference type="ARBA" id="ARBA00004141"/>
    </source>
</evidence>
<dbReference type="PANTHER" id="PTHR45649:SF14">
    <property type="entry name" value="GABA PERMEASE"/>
    <property type="match status" value="1"/>
</dbReference>
<dbReference type="OrthoDB" id="5222745at2759"/>
<keyword evidence="4 6" id="KW-1133">Transmembrane helix</keyword>
<sequence length="317" mass="35136">MEVNNKAPEAILMQDLGSGSRETDQESVYYKQTRTRRLFSEKQLFALNLVMYGAWYYVGTNTYLVMLNGGPRAWLFSFFFVAAGVACQAASFAELASIQPIAGAQYYWTFNYAPPSIKVFLTWLQGWTTWLGYVSMLASNITGGVITLQGIINIAKPEWVPAGWQTTLMTLAYLLLCTAVNLWCFRVVPLFETISGILNALLFIVVVIIVWTMAPRNDMDVFLTKSTAGGWGDFVSYNIGSISNLFLFIAFESTVHLGEETRNPKRAVPSSMFWGFVANAVMAFIMIITFGSAFPGIDVILTSVSPLATFINYATGS</sequence>
<reference evidence="8" key="3">
    <citation type="submission" date="2025-08" db="UniProtKB">
        <authorList>
            <consortium name="RefSeq"/>
        </authorList>
    </citation>
    <scope>IDENTIFICATION</scope>
    <source>
        <strain evidence="8">NI907</strain>
    </source>
</reference>
<feature type="transmembrane region" description="Helical" evidence="6">
    <location>
        <begin position="164"/>
        <end position="184"/>
    </location>
</feature>
<evidence type="ECO:0008006" key="9">
    <source>
        <dbReference type="Google" id="ProtNLM"/>
    </source>
</evidence>
<dbReference type="GO" id="GO:0022857">
    <property type="term" value="F:transmembrane transporter activity"/>
    <property type="evidence" value="ECO:0007669"/>
    <property type="project" value="InterPro"/>
</dbReference>
<evidence type="ECO:0000256" key="6">
    <source>
        <dbReference type="SAM" id="Phobius"/>
    </source>
</evidence>
<feature type="transmembrane region" description="Helical" evidence="6">
    <location>
        <begin position="44"/>
        <end position="67"/>
    </location>
</feature>
<comment type="subcellular location">
    <subcellularLocation>
        <location evidence="1">Membrane</location>
        <topology evidence="1">Multi-pass membrane protein</topology>
    </subcellularLocation>
</comment>
<dbReference type="PANTHER" id="PTHR45649">
    <property type="entry name" value="AMINO-ACID PERMEASE BAT1"/>
    <property type="match status" value="1"/>
</dbReference>
<feature type="transmembrane region" description="Helical" evidence="6">
    <location>
        <begin position="196"/>
        <end position="214"/>
    </location>
</feature>
<dbReference type="InterPro" id="IPR002293">
    <property type="entry name" value="AA/rel_permease1"/>
</dbReference>
<accession>A0A6P8ASU8</accession>
<name>A0A6P8ASU8_PYRGI</name>
<dbReference type="RefSeq" id="XP_030977981.1">
    <property type="nucleotide sequence ID" value="XM_031129162.1"/>
</dbReference>
<evidence type="ECO:0000256" key="2">
    <source>
        <dbReference type="ARBA" id="ARBA00022448"/>
    </source>
</evidence>
<feature type="transmembrane region" description="Helical" evidence="6">
    <location>
        <begin position="130"/>
        <end position="152"/>
    </location>
</feature>
<feature type="transmembrane region" description="Helical" evidence="6">
    <location>
        <begin position="272"/>
        <end position="294"/>
    </location>
</feature>
<reference evidence="8" key="2">
    <citation type="submission" date="2019-10" db="EMBL/GenBank/DDBJ databases">
        <authorList>
            <consortium name="NCBI Genome Project"/>
        </authorList>
    </citation>
    <scope>NUCLEOTIDE SEQUENCE</scope>
    <source>
        <strain evidence="8">NI907</strain>
    </source>
</reference>
<gene>
    <name evidence="8" type="ORF">PgNI_09174</name>
</gene>
<keyword evidence="7" id="KW-1185">Reference proteome</keyword>
<feature type="transmembrane region" description="Helical" evidence="6">
    <location>
        <begin position="73"/>
        <end position="93"/>
    </location>
</feature>
<keyword evidence="3 6" id="KW-0812">Transmembrane</keyword>
<keyword evidence="5 6" id="KW-0472">Membrane</keyword>
<keyword evidence="2" id="KW-0813">Transport</keyword>
<proteinExistence type="predicted"/>
<dbReference type="GO" id="GO:0016020">
    <property type="term" value="C:membrane"/>
    <property type="evidence" value="ECO:0007669"/>
    <property type="project" value="UniProtKB-SubCell"/>
</dbReference>
<dbReference type="KEGG" id="pgri:PgNI_09174"/>
<protein>
    <recommendedName>
        <fullName evidence="9">Amino acid permease/ SLC12A domain-containing protein</fullName>
    </recommendedName>
</protein>
<organism evidence="7 8">
    <name type="scientific">Pyricularia grisea</name>
    <name type="common">Crabgrass-specific blast fungus</name>
    <name type="synonym">Magnaporthe grisea</name>
    <dbReference type="NCBI Taxonomy" id="148305"/>
    <lineage>
        <taxon>Eukaryota</taxon>
        <taxon>Fungi</taxon>
        <taxon>Dikarya</taxon>
        <taxon>Ascomycota</taxon>
        <taxon>Pezizomycotina</taxon>
        <taxon>Sordariomycetes</taxon>
        <taxon>Sordariomycetidae</taxon>
        <taxon>Magnaporthales</taxon>
        <taxon>Pyriculariaceae</taxon>
        <taxon>Pyricularia</taxon>
    </lineage>
</organism>
<evidence type="ECO:0000313" key="7">
    <source>
        <dbReference type="Proteomes" id="UP000515153"/>
    </source>
</evidence>